<feature type="domain" description="HTH lysR-type" evidence="6">
    <location>
        <begin position="4"/>
        <end position="60"/>
    </location>
</feature>
<dbReference type="GO" id="GO:0003677">
    <property type="term" value="F:DNA binding"/>
    <property type="evidence" value="ECO:0007669"/>
    <property type="project" value="UniProtKB-UniRule"/>
</dbReference>
<dbReference type="NCBIfam" id="TIGR03298">
    <property type="entry name" value="argP"/>
    <property type="match status" value="1"/>
</dbReference>
<protein>
    <recommendedName>
        <fullName evidence="5">HTH-type transcriptional regulator ArgP</fullName>
    </recommendedName>
</protein>
<dbReference type="InterPro" id="IPR036388">
    <property type="entry name" value="WH-like_DNA-bd_sf"/>
</dbReference>
<dbReference type="PANTHER" id="PTHR30579:SF2">
    <property type="entry name" value="HTH-TYPE TRANSCRIPTIONAL REGULATOR ARGP"/>
    <property type="match status" value="1"/>
</dbReference>
<dbReference type="SUPFAM" id="SSF53850">
    <property type="entry name" value="Periplasmic binding protein-like II"/>
    <property type="match status" value="1"/>
</dbReference>
<dbReference type="Gene3D" id="3.40.190.290">
    <property type="match status" value="1"/>
</dbReference>
<dbReference type="InterPro" id="IPR023490">
    <property type="entry name" value="ArgP_gammaproteobact"/>
</dbReference>
<comment type="similarity">
    <text evidence="1 5">Belongs to the LysR transcriptional regulatory family.</text>
</comment>
<dbReference type="CDD" id="cd08428">
    <property type="entry name" value="PBP2_IciA_ArgP"/>
    <property type="match status" value="1"/>
</dbReference>
<organism evidence="8 9">
    <name type="scientific">Vibrio navarrensis</name>
    <dbReference type="NCBI Taxonomy" id="29495"/>
    <lineage>
        <taxon>Bacteria</taxon>
        <taxon>Pseudomonadati</taxon>
        <taxon>Pseudomonadota</taxon>
        <taxon>Gammaproteobacteria</taxon>
        <taxon>Vibrionales</taxon>
        <taxon>Vibrionaceae</taxon>
        <taxon>Vibrio</taxon>
    </lineage>
</organism>
<dbReference type="InterPro" id="IPR017685">
    <property type="entry name" value="ArgP"/>
</dbReference>
<keyword evidence="9" id="KW-1185">Reference proteome</keyword>
<dbReference type="Proteomes" id="UP001253463">
    <property type="component" value="Unassembled WGS sequence"/>
</dbReference>
<dbReference type="Pfam" id="PF03466">
    <property type="entry name" value="LysR_substrate"/>
    <property type="match status" value="1"/>
</dbReference>
<evidence type="ECO:0000256" key="2">
    <source>
        <dbReference type="ARBA" id="ARBA00023015"/>
    </source>
</evidence>
<evidence type="ECO:0000313" key="8">
    <source>
        <dbReference type="EMBL" id="KGK09240.1"/>
    </source>
</evidence>
<sequence>MRGLDYKWIEALNAVVTQGGFERAAEELFISQSAISQRVKQLEKFLAQPVLIREQPPKPTPVGKKLIGLYQRIRLLEHELIPELMNDDVSRPVQLALATNADSLATWLLPALKEVMTQRQVELNLAIYGESRSIEKLKSGEVAGAISLESQPITGCRADYLGRMDYVCVASPDFVQRYFQQGVNYQTLSKAPAVSYDQYDDLHRKFLADHFNIARDSVINHNVGSSEAFVRLAVSGIAYCLIPKLQIERELTSGELVDITPGFLLSNRIYWHHWQLETGILQEISQAIVSYAQAHLPQ</sequence>
<dbReference type="STRING" id="29495.EA26_18675"/>
<keyword evidence="4 5" id="KW-0804">Transcription</keyword>
<dbReference type="InterPro" id="IPR050176">
    <property type="entry name" value="LTTR"/>
</dbReference>
<dbReference type="Proteomes" id="UP000029994">
    <property type="component" value="Unassembled WGS sequence"/>
</dbReference>
<evidence type="ECO:0000259" key="6">
    <source>
        <dbReference type="PROSITE" id="PS50931"/>
    </source>
</evidence>
<dbReference type="GeneID" id="43685105"/>
<dbReference type="EMBL" id="JMCG01000002">
    <property type="protein sequence ID" value="KGK09240.1"/>
    <property type="molecule type" value="Genomic_DNA"/>
</dbReference>
<evidence type="ECO:0000256" key="5">
    <source>
        <dbReference type="HAMAP-Rule" id="MF_00513"/>
    </source>
</evidence>
<dbReference type="GO" id="GO:0003700">
    <property type="term" value="F:DNA-binding transcription factor activity"/>
    <property type="evidence" value="ECO:0007669"/>
    <property type="project" value="UniProtKB-UniRule"/>
</dbReference>
<gene>
    <name evidence="5" type="primary">argP</name>
    <name evidence="8" type="ORF">EA26_18675</name>
    <name evidence="7" type="ORF">RZY48_003452</name>
</gene>
<evidence type="ECO:0000256" key="1">
    <source>
        <dbReference type="ARBA" id="ARBA00009437"/>
    </source>
</evidence>
<proteinExistence type="inferred from homology"/>
<dbReference type="NCBIfam" id="NF002964">
    <property type="entry name" value="PRK03635.1"/>
    <property type="match status" value="1"/>
</dbReference>
<comment type="function">
    <text evidence="5">Controls the transcription of genes involved in arginine and lysine metabolism.</text>
</comment>
<evidence type="ECO:0000256" key="3">
    <source>
        <dbReference type="ARBA" id="ARBA00023125"/>
    </source>
</evidence>
<evidence type="ECO:0000256" key="4">
    <source>
        <dbReference type="ARBA" id="ARBA00023163"/>
    </source>
</evidence>
<dbReference type="HAMAP" id="MF_00513">
    <property type="entry name" value="HTH_type_ArgP"/>
    <property type="match status" value="1"/>
</dbReference>
<dbReference type="PROSITE" id="PS50931">
    <property type="entry name" value="HTH_LYSR"/>
    <property type="match status" value="1"/>
</dbReference>
<dbReference type="InterPro" id="IPR000847">
    <property type="entry name" value="LysR_HTH_N"/>
</dbReference>
<dbReference type="InterPro" id="IPR005119">
    <property type="entry name" value="LysR_subst-bd"/>
</dbReference>
<dbReference type="PANTHER" id="PTHR30579">
    <property type="entry name" value="TRANSCRIPTIONAL REGULATOR"/>
    <property type="match status" value="1"/>
</dbReference>
<dbReference type="Pfam" id="PF00126">
    <property type="entry name" value="HTH_1"/>
    <property type="match status" value="1"/>
</dbReference>
<dbReference type="RefSeq" id="WP_039430511.1">
    <property type="nucleotide sequence ID" value="NZ_CP046791.1"/>
</dbReference>
<dbReference type="EMBL" id="ABNSCA010000012">
    <property type="protein sequence ID" value="ELN6933993.1"/>
    <property type="molecule type" value="Genomic_DNA"/>
</dbReference>
<comment type="caution">
    <text evidence="8">The sequence shown here is derived from an EMBL/GenBank/DDBJ whole genome shotgun (WGS) entry which is preliminary data.</text>
</comment>
<keyword evidence="3 5" id="KW-0238">DNA-binding</keyword>
<dbReference type="SUPFAM" id="SSF46785">
    <property type="entry name" value="Winged helix' DNA-binding domain"/>
    <property type="match status" value="1"/>
</dbReference>
<keyword evidence="2 5" id="KW-0805">Transcription regulation</keyword>
<evidence type="ECO:0000313" key="7">
    <source>
        <dbReference type="EMBL" id="ELN6933993.1"/>
    </source>
</evidence>
<accession>A0A099LM38</accession>
<dbReference type="PRINTS" id="PR00039">
    <property type="entry name" value="HTHLYSR"/>
</dbReference>
<dbReference type="NCBIfam" id="NF009888">
    <property type="entry name" value="PRK13348.1"/>
    <property type="match status" value="1"/>
</dbReference>
<reference evidence="8 9" key="1">
    <citation type="submission" date="2014-04" db="EMBL/GenBank/DDBJ databases">
        <title>Genome sequencing of Vibrio navarrensis strains.</title>
        <authorList>
            <person name="Gladney L.M."/>
            <person name="Katz L.S."/>
            <person name="Marino-Ramirez L."/>
            <person name="Jordan I.K."/>
        </authorList>
    </citation>
    <scope>NUCLEOTIDE SEQUENCE [LARGE SCALE GENOMIC DNA]</scope>
    <source>
        <strain evidence="8 9">ATCC 51183</strain>
    </source>
</reference>
<name>A0A099LM38_9VIBR</name>
<comment type="subunit">
    <text evidence="5">Homodimer.</text>
</comment>
<dbReference type="InterPro" id="IPR036390">
    <property type="entry name" value="WH_DNA-bd_sf"/>
</dbReference>
<dbReference type="AlphaFoldDB" id="A0A099LM38"/>
<reference evidence="7" key="2">
    <citation type="submission" date="2023-10" db="EMBL/GenBank/DDBJ databases">
        <authorList>
            <consortium name="PulseNet: The National Subtyping Network for Foodborne Disease Surveillance"/>
        </authorList>
    </citation>
    <scope>NUCLEOTIDE SEQUENCE</scope>
    <source>
        <strain evidence="7">PNUSAV004886</strain>
    </source>
</reference>
<dbReference type="Gene3D" id="1.10.10.10">
    <property type="entry name" value="Winged helix-like DNA-binding domain superfamily/Winged helix DNA-binding domain"/>
    <property type="match status" value="1"/>
</dbReference>
<dbReference type="eggNOG" id="COG0583">
    <property type="taxonomic scope" value="Bacteria"/>
</dbReference>
<evidence type="ECO:0000313" key="9">
    <source>
        <dbReference type="Proteomes" id="UP000029994"/>
    </source>
</evidence>